<gene>
    <name evidence="2" type="ORF">DM826_07390</name>
</gene>
<organism evidence="2 3">
    <name type="scientific">Halonotius aquaticus</name>
    <dbReference type="NCBI Taxonomy" id="2216978"/>
    <lineage>
        <taxon>Archaea</taxon>
        <taxon>Methanobacteriati</taxon>
        <taxon>Methanobacteriota</taxon>
        <taxon>Stenosarchaea group</taxon>
        <taxon>Halobacteria</taxon>
        <taxon>Halobacteriales</taxon>
        <taxon>Haloferacaceae</taxon>
        <taxon>Halonotius</taxon>
    </lineage>
</organism>
<feature type="compositionally biased region" description="Low complexity" evidence="1">
    <location>
        <begin position="100"/>
        <end position="116"/>
    </location>
</feature>
<feature type="compositionally biased region" description="Basic and acidic residues" evidence="1">
    <location>
        <begin position="128"/>
        <end position="138"/>
    </location>
</feature>
<dbReference type="EMBL" id="QKNY01000010">
    <property type="protein sequence ID" value="RJX43122.1"/>
    <property type="molecule type" value="Genomic_DNA"/>
</dbReference>
<feature type="region of interest" description="Disordered" evidence="1">
    <location>
        <begin position="44"/>
        <end position="153"/>
    </location>
</feature>
<comment type="caution">
    <text evidence="2">The sequence shown here is derived from an EMBL/GenBank/DDBJ whole genome shotgun (WGS) entry which is preliminary data.</text>
</comment>
<dbReference type="SUPFAM" id="SSF52540">
    <property type="entry name" value="P-loop containing nucleoside triphosphate hydrolases"/>
    <property type="match status" value="1"/>
</dbReference>
<proteinExistence type="predicted"/>
<keyword evidence="3" id="KW-1185">Reference proteome</keyword>
<sequence length="922" mass="101710">MHLLATILPGSIEALPVSPSTLLIIGLGVVSLIAGIGIAIMRQSDTESTDTPSPTPPSTDTPQFQHTEADDQPLWGDSPASDPDSTPPSEQQSELDTESSETPAETTPTGEATSPEVVATPTSSESGRVLDEPAERHKSALAPSYVEEDPDNHEHLQLDRSFTREYFIAEWPERLRAGIMEDYFTQSGLDVDTAIQVDPVDKEQALSDLKSTIGDLRAERDRLDDDGNRTAAKDINRKLQEYETLRDSVRDYGKRMVDVGFYITVEASSLDELDRVSDEVEQKLRDKGFKPVLKKKDQEATHRSASPVPVDEIDMKRSMMDEHVGALFPFVGSTILQEGGIPLGENAQNRTPILYDRFTHGNGYNWLTIGNIGAGKSFSTKTHHVRRRARDDDTILIWLDPLEGFAGPCEALDGQHILVGGNLGLNPLEVEPVSEEKLEANPQLDPGGAKLKDLKSFFTSHWEMRGRDSGLGELWNTLESAIRDAYALQGINLDDPTTFDNPNPTIREHLIPVLLDRIVDVKDNSAVRDLIAGREGYDVEAIMDTEGVEAALDEERRRAVQLLLGMQPFAEGGAMDHLGGESEFNIGEEDIVWLDLQLQEGRDTLGLMMKLLFSSVYERAKTTDKKVIFAIDEARYIMKDKSALSFIEQRTRHSRHHNLSIQLITQTVDEFFQHEEAKYIADNCAHKLIFRTEGLTNEYADLIGMNPAQANFARTAKEGDEERGYSEGVLGISGHGWTPIHISASDTEAAVVDWEPGQPASELPGMNDVDEIPPQVEELTRQISEQYSETIQTRVHKTEGIPEVVFTDADGDEVAVVDRERIFNADGTFAEIADELDVEIEAVENEVPVPDGGQDTHDADSDRSAVDWTAVPYVDDVTAANLSTAGYTTLESIREATDAELEAVDGVGPAIVSNLREYSRAG</sequence>
<accession>A0A3A6PLY4</accession>
<evidence type="ECO:0000313" key="2">
    <source>
        <dbReference type="EMBL" id="RJX43122.1"/>
    </source>
</evidence>
<protein>
    <submittedName>
        <fullName evidence="2">Uncharacterized protein</fullName>
    </submittedName>
</protein>
<dbReference type="Gene3D" id="1.10.8.730">
    <property type="match status" value="1"/>
</dbReference>
<dbReference type="Proteomes" id="UP000276588">
    <property type="component" value="Unassembled WGS sequence"/>
</dbReference>
<feature type="compositionally biased region" description="Low complexity" evidence="1">
    <location>
        <begin position="77"/>
        <end position="89"/>
    </location>
</feature>
<dbReference type="InterPro" id="IPR010995">
    <property type="entry name" value="DNA_repair_Rad51/TF_NusA_a-hlx"/>
</dbReference>
<dbReference type="AlphaFoldDB" id="A0A3A6PLY4"/>
<name>A0A3A6PLY4_9EURY</name>
<dbReference type="RefSeq" id="WP_120102768.1">
    <property type="nucleotide sequence ID" value="NZ_QKNY01000010.1"/>
</dbReference>
<dbReference type="CDD" id="cd01127">
    <property type="entry name" value="TrwB_TraG_TraD_VirD4"/>
    <property type="match status" value="1"/>
</dbReference>
<dbReference type="Gene3D" id="3.40.50.300">
    <property type="entry name" value="P-loop containing nucleotide triphosphate hydrolases"/>
    <property type="match status" value="1"/>
</dbReference>
<dbReference type="Gene3D" id="1.10.150.20">
    <property type="entry name" value="5' to 3' exonuclease, C-terminal subdomain"/>
    <property type="match status" value="1"/>
</dbReference>
<dbReference type="SUPFAM" id="SSF47794">
    <property type="entry name" value="Rad51 N-terminal domain-like"/>
    <property type="match status" value="1"/>
</dbReference>
<evidence type="ECO:0000313" key="3">
    <source>
        <dbReference type="Proteomes" id="UP000276588"/>
    </source>
</evidence>
<dbReference type="InterPro" id="IPR027417">
    <property type="entry name" value="P-loop_NTPase"/>
</dbReference>
<evidence type="ECO:0000256" key="1">
    <source>
        <dbReference type="SAM" id="MobiDB-lite"/>
    </source>
</evidence>
<dbReference type="OrthoDB" id="308309at2157"/>
<reference evidence="2 3" key="1">
    <citation type="submission" date="2018-06" db="EMBL/GenBank/DDBJ databases">
        <title>Halonotius sp. F13-13 a new haloarchaeeon isolated from a solar saltern from Isla Cristina, Huelva, Spain.</title>
        <authorList>
            <person name="Duran-Viseras A."/>
            <person name="Sanchez-Porro C."/>
            <person name="Ventosa A."/>
        </authorList>
    </citation>
    <scope>NUCLEOTIDE SEQUENCE [LARGE SCALE GENOMIC DNA]</scope>
    <source>
        <strain evidence="2 3">F13-13</strain>
    </source>
</reference>
<dbReference type="GO" id="GO:0000166">
    <property type="term" value="F:nucleotide binding"/>
    <property type="evidence" value="ECO:0007669"/>
    <property type="project" value="InterPro"/>
</dbReference>